<feature type="domain" description="Methyltransferase type 11" evidence="1">
    <location>
        <begin position="213"/>
        <end position="264"/>
    </location>
</feature>
<comment type="caution">
    <text evidence="2">The sequence shown here is derived from an EMBL/GenBank/DDBJ whole genome shotgun (WGS) entry which is preliminary data.</text>
</comment>
<dbReference type="GO" id="GO:0008757">
    <property type="term" value="F:S-adenosylmethionine-dependent methyltransferase activity"/>
    <property type="evidence" value="ECO:0007669"/>
    <property type="project" value="InterPro"/>
</dbReference>
<dbReference type="Pfam" id="PF08241">
    <property type="entry name" value="Methyltransf_11"/>
    <property type="match status" value="2"/>
</dbReference>
<proteinExistence type="predicted"/>
<reference evidence="2 3" key="1">
    <citation type="journal article" date="2021" name="Sci. Rep.">
        <title>The genome of the diatom Chaetoceros tenuissimus carries an ancient integrated fragment of an extant virus.</title>
        <authorList>
            <person name="Hongo Y."/>
            <person name="Kimura K."/>
            <person name="Takaki Y."/>
            <person name="Yoshida Y."/>
            <person name="Baba S."/>
            <person name="Kobayashi G."/>
            <person name="Nagasaki K."/>
            <person name="Hano T."/>
            <person name="Tomaru Y."/>
        </authorList>
    </citation>
    <scope>NUCLEOTIDE SEQUENCE [LARGE SCALE GENOMIC DNA]</scope>
    <source>
        <strain evidence="2 3">NIES-3715</strain>
    </source>
</reference>
<dbReference type="SUPFAM" id="SSF53335">
    <property type="entry name" value="S-adenosyl-L-methionine-dependent methyltransferases"/>
    <property type="match status" value="3"/>
</dbReference>
<dbReference type="Gene3D" id="3.40.50.150">
    <property type="entry name" value="Vaccinia Virus protein VP39"/>
    <property type="match status" value="2"/>
</dbReference>
<keyword evidence="3" id="KW-1185">Reference proteome</keyword>
<dbReference type="EMBL" id="BLLK01000045">
    <property type="protein sequence ID" value="GFH52636.1"/>
    <property type="molecule type" value="Genomic_DNA"/>
</dbReference>
<dbReference type="CDD" id="cd02440">
    <property type="entry name" value="AdoMet_MTases"/>
    <property type="match status" value="2"/>
</dbReference>
<evidence type="ECO:0000313" key="2">
    <source>
        <dbReference type="EMBL" id="GFH52636.1"/>
    </source>
</evidence>
<dbReference type="InterPro" id="IPR013216">
    <property type="entry name" value="Methyltransf_11"/>
</dbReference>
<feature type="domain" description="Methyltransferase type 11" evidence="1">
    <location>
        <begin position="553"/>
        <end position="592"/>
    </location>
</feature>
<protein>
    <recommendedName>
        <fullName evidence="1">Methyltransferase type 11 domain-containing protein</fullName>
    </recommendedName>
</protein>
<sequence length="737" mass="82952">MNMNQLQIAMKKTTYLVQRSNMMRMTQHVILPTTTLMADRLLFSTRKNIQPSIRGRKAPLPKAPLPRAVPSTISYYAKPQVFKVDKDLVTKLFNDMNAAKVNCIQKRAFATLQDYHQDYYHMNEEIFDCHLRQREYEMLRHKSGPLRRLQKLCKDDISPKREVKVLDIGSTPSDLPLSIAKEFPSASCESWNLCEESSTSVALDAMAFPNMKVNYSTDITRNLKSLEDRSCDLVTSCFGLQSMENPSGAINEIHRLLKPGGTLALCVWEHKGTHPIVKRMMARVMKGLSNAYYPHTDSVKPHEFEKMIEKSGLKCIDIEHGEFPFDLSDVDSHSSTSAFDLVSLPIKKELASLMMSGERPYAFEDAKAAFDEAVAKGLVRRTNHGYYVDDNRFTIIMARRAYEDTDKAKHIFKKQAKANVASYSSQSQISNTSLVQVKVLDSSHDPIRKFDDLLSESFTGKHSHYSPMSAFENAVKHTVVAEGHDVEKLKVLDLNSHPSTNNPVHLLAHSFPNASIHSANFTGLLELTNEMKPHKLDIDIADSTSYPESKLSTIPDSSVDIAISAFGLHYFQDPNAAIKQIHRILKPGGSFISTTWDSIALEGIANRIMSKVIGEGHAPYGFLNFDNFSKPHSMERLIHYGGLGLVNSQTHEFPFVIAKDGQLTSQAFEFAILPIRHILQDLEKSGAYPNALSDARAAFDEMIENEEMLSIDKHGCLITPPNRFHLNIARRLFEDSD</sequence>
<accession>A0AAD3H722</accession>
<evidence type="ECO:0000259" key="1">
    <source>
        <dbReference type="Pfam" id="PF08241"/>
    </source>
</evidence>
<dbReference type="PANTHER" id="PTHR43591:SF24">
    <property type="entry name" value="2-METHOXY-6-POLYPRENYL-1,4-BENZOQUINOL METHYLASE, MITOCHONDRIAL"/>
    <property type="match status" value="1"/>
</dbReference>
<evidence type="ECO:0000313" key="3">
    <source>
        <dbReference type="Proteomes" id="UP001054902"/>
    </source>
</evidence>
<dbReference type="AlphaFoldDB" id="A0AAD3H722"/>
<dbReference type="Proteomes" id="UP001054902">
    <property type="component" value="Unassembled WGS sequence"/>
</dbReference>
<dbReference type="InterPro" id="IPR029063">
    <property type="entry name" value="SAM-dependent_MTases_sf"/>
</dbReference>
<name>A0AAD3H722_9STRA</name>
<dbReference type="PANTHER" id="PTHR43591">
    <property type="entry name" value="METHYLTRANSFERASE"/>
    <property type="match status" value="1"/>
</dbReference>
<gene>
    <name evidence="2" type="ORF">CTEN210_09112</name>
</gene>
<organism evidence="2 3">
    <name type="scientific">Chaetoceros tenuissimus</name>
    <dbReference type="NCBI Taxonomy" id="426638"/>
    <lineage>
        <taxon>Eukaryota</taxon>
        <taxon>Sar</taxon>
        <taxon>Stramenopiles</taxon>
        <taxon>Ochrophyta</taxon>
        <taxon>Bacillariophyta</taxon>
        <taxon>Coscinodiscophyceae</taxon>
        <taxon>Chaetocerotophycidae</taxon>
        <taxon>Chaetocerotales</taxon>
        <taxon>Chaetocerotaceae</taxon>
        <taxon>Chaetoceros</taxon>
    </lineage>
</organism>